<dbReference type="SUPFAM" id="SSF57667">
    <property type="entry name" value="beta-beta-alpha zinc fingers"/>
    <property type="match status" value="1"/>
</dbReference>
<dbReference type="InterPro" id="IPR013087">
    <property type="entry name" value="Znf_C2H2_type"/>
</dbReference>
<organism evidence="3 4">
    <name type="scientific">Owenia fusiformis</name>
    <name type="common">Polychaete worm</name>
    <dbReference type="NCBI Taxonomy" id="6347"/>
    <lineage>
        <taxon>Eukaryota</taxon>
        <taxon>Metazoa</taxon>
        <taxon>Spiralia</taxon>
        <taxon>Lophotrochozoa</taxon>
        <taxon>Annelida</taxon>
        <taxon>Polychaeta</taxon>
        <taxon>Sedentaria</taxon>
        <taxon>Canalipalpata</taxon>
        <taxon>Sabellida</taxon>
        <taxon>Oweniida</taxon>
        <taxon>Oweniidae</taxon>
        <taxon>Owenia</taxon>
    </lineage>
</organism>
<feature type="region of interest" description="Disordered" evidence="1">
    <location>
        <begin position="70"/>
        <end position="92"/>
    </location>
</feature>
<comment type="caution">
    <text evidence="3">The sequence shown here is derived from an EMBL/GenBank/DDBJ whole genome shotgun (WGS) entry which is preliminary data.</text>
</comment>
<gene>
    <name evidence="3" type="ORF">OFUS_LOCUS5728</name>
</gene>
<dbReference type="InterPro" id="IPR036236">
    <property type="entry name" value="Znf_C2H2_sf"/>
</dbReference>
<dbReference type="Proteomes" id="UP000749559">
    <property type="component" value="Unassembled WGS sequence"/>
</dbReference>
<dbReference type="AlphaFoldDB" id="A0A8S4NBG2"/>
<accession>A0A8S4NBG2</accession>
<protein>
    <recommendedName>
        <fullName evidence="2">C2H2-type domain-containing protein</fullName>
    </recommendedName>
</protein>
<dbReference type="PROSITE" id="PS00028">
    <property type="entry name" value="ZINC_FINGER_C2H2_1"/>
    <property type="match status" value="1"/>
</dbReference>
<evidence type="ECO:0000256" key="1">
    <source>
        <dbReference type="SAM" id="MobiDB-lite"/>
    </source>
</evidence>
<dbReference type="EMBL" id="CAIIXF020000003">
    <property type="protein sequence ID" value="CAH1778866.1"/>
    <property type="molecule type" value="Genomic_DNA"/>
</dbReference>
<feature type="domain" description="C2H2-type" evidence="2">
    <location>
        <begin position="100"/>
        <end position="120"/>
    </location>
</feature>
<sequence length="152" mass="17154">MEWTCHICLQEDGISEVDIDFLEYFDHLADIHEELPQGSTVKNWLCASTPSNSSNIPSDVITIDQASISSNNSESSTYSSEVTTTNDTSTSSNASSILKCLFCDIAFHNNIHHTMHMETHSINNHKKCTLWGFNFITEEAFAVHFYIINHHI</sequence>
<reference evidence="3" key="1">
    <citation type="submission" date="2022-03" db="EMBL/GenBank/DDBJ databases">
        <authorList>
            <person name="Martin C."/>
        </authorList>
    </citation>
    <scope>NUCLEOTIDE SEQUENCE</scope>
</reference>
<proteinExistence type="predicted"/>
<keyword evidence="4" id="KW-1185">Reference proteome</keyword>
<evidence type="ECO:0000259" key="2">
    <source>
        <dbReference type="PROSITE" id="PS00028"/>
    </source>
</evidence>
<name>A0A8S4NBG2_OWEFU</name>
<evidence type="ECO:0000313" key="3">
    <source>
        <dbReference type="EMBL" id="CAH1778866.1"/>
    </source>
</evidence>
<evidence type="ECO:0000313" key="4">
    <source>
        <dbReference type="Proteomes" id="UP000749559"/>
    </source>
</evidence>